<protein>
    <submittedName>
        <fullName evidence="9">MFS transporter</fullName>
    </submittedName>
</protein>
<keyword evidence="10" id="KW-1185">Reference proteome</keyword>
<dbReference type="SUPFAM" id="SSF103473">
    <property type="entry name" value="MFS general substrate transporter"/>
    <property type="match status" value="1"/>
</dbReference>
<evidence type="ECO:0000256" key="4">
    <source>
        <dbReference type="ARBA" id="ARBA00022989"/>
    </source>
</evidence>
<keyword evidence="5 7" id="KW-0472">Membrane</keyword>
<evidence type="ECO:0000256" key="7">
    <source>
        <dbReference type="SAM" id="Phobius"/>
    </source>
</evidence>
<reference evidence="9 10" key="1">
    <citation type="journal article" date="2018" name="Int. J. Syst. Evol. Microbiol.">
        <title>Glycomyces paridis sp. nov., isolated from the medicinal plant Paris polyphylla.</title>
        <authorList>
            <person name="Fang X.M."/>
            <person name="Bai J.L."/>
            <person name="Su J."/>
            <person name="Zhao L.L."/>
            <person name="Liu H.Y."/>
            <person name="Ma B.P."/>
            <person name="Zhang Y.Q."/>
            <person name="Yu L.Y."/>
        </authorList>
    </citation>
    <scope>NUCLEOTIDE SEQUENCE [LARGE SCALE GENOMIC DNA]</scope>
    <source>
        <strain evidence="9 10">CPCC 204357</strain>
    </source>
</reference>
<feature type="transmembrane region" description="Helical" evidence="7">
    <location>
        <begin position="150"/>
        <end position="174"/>
    </location>
</feature>
<feature type="transmembrane region" description="Helical" evidence="7">
    <location>
        <begin position="477"/>
        <end position="494"/>
    </location>
</feature>
<evidence type="ECO:0000256" key="6">
    <source>
        <dbReference type="SAM" id="MobiDB-lite"/>
    </source>
</evidence>
<dbReference type="InterPro" id="IPR020846">
    <property type="entry name" value="MFS_dom"/>
</dbReference>
<feature type="compositionally biased region" description="Low complexity" evidence="6">
    <location>
        <begin position="105"/>
        <end position="115"/>
    </location>
</feature>
<feature type="transmembrane region" description="Helical" evidence="7">
    <location>
        <begin position="413"/>
        <end position="431"/>
    </location>
</feature>
<dbReference type="Gene3D" id="1.20.1250.20">
    <property type="entry name" value="MFS general substrate transporter like domains"/>
    <property type="match status" value="1"/>
</dbReference>
<dbReference type="InterPro" id="IPR011701">
    <property type="entry name" value="MFS"/>
</dbReference>
<dbReference type="PROSITE" id="PS50850">
    <property type="entry name" value="MFS"/>
    <property type="match status" value="1"/>
</dbReference>
<dbReference type="GO" id="GO:0005886">
    <property type="term" value="C:plasma membrane"/>
    <property type="evidence" value="ECO:0007669"/>
    <property type="project" value="UniProtKB-SubCell"/>
</dbReference>
<dbReference type="GO" id="GO:0022857">
    <property type="term" value="F:transmembrane transporter activity"/>
    <property type="evidence" value="ECO:0007669"/>
    <property type="project" value="InterPro"/>
</dbReference>
<evidence type="ECO:0000256" key="1">
    <source>
        <dbReference type="ARBA" id="ARBA00004651"/>
    </source>
</evidence>
<dbReference type="AlphaFoldDB" id="A0A4S8PA52"/>
<proteinExistence type="predicted"/>
<feature type="transmembrane region" description="Helical" evidence="7">
    <location>
        <begin position="218"/>
        <end position="240"/>
    </location>
</feature>
<evidence type="ECO:0000256" key="2">
    <source>
        <dbReference type="ARBA" id="ARBA00022475"/>
    </source>
</evidence>
<feature type="transmembrane region" description="Helical" evidence="7">
    <location>
        <begin position="305"/>
        <end position="327"/>
    </location>
</feature>
<dbReference type="PANTHER" id="PTHR43124:SF3">
    <property type="entry name" value="CHLORAMPHENICOL EFFLUX PUMP RV0191"/>
    <property type="match status" value="1"/>
</dbReference>
<name>A0A4S8PA52_9ACTN</name>
<dbReference type="InterPro" id="IPR050189">
    <property type="entry name" value="MFS_Efflux_Transporters"/>
</dbReference>
<feature type="transmembrane region" description="Helical" evidence="7">
    <location>
        <begin position="348"/>
        <end position="369"/>
    </location>
</feature>
<feature type="domain" description="Major facilitator superfamily (MFS) profile" evidence="8">
    <location>
        <begin position="151"/>
        <end position="528"/>
    </location>
</feature>
<keyword evidence="2" id="KW-1003">Cell membrane</keyword>
<feature type="region of interest" description="Disordered" evidence="6">
    <location>
        <begin position="80"/>
        <end position="131"/>
    </location>
</feature>
<dbReference type="Proteomes" id="UP000305792">
    <property type="component" value="Unassembled WGS sequence"/>
</dbReference>
<evidence type="ECO:0000313" key="10">
    <source>
        <dbReference type="Proteomes" id="UP000305792"/>
    </source>
</evidence>
<dbReference type="EMBL" id="STGX01000014">
    <property type="protein sequence ID" value="THV26445.1"/>
    <property type="molecule type" value="Genomic_DNA"/>
</dbReference>
<organism evidence="9 10">
    <name type="scientific">Glycomyces paridis</name>
    <dbReference type="NCBI Taxonomy" id="2126555"/>
    <lineage>
        <taxon>Bacteria</taxon>
        <taxon>Bacillati</taxon>
        <taxon>Actinomycetota</taxon>
        <taxon>Actinomycetes</taxon>
        <taxon>Glycomycetales</taxon>
        <taxon>Glycomycetaceae</taxon>
        <taxon>Glycomyces</taxon>
    </lineage>
</organism>
<evidence type="ECO:0000256" key="3">
    <source>
        <dbReference type="ARBA" id="ARBA00022692"/>
    </source>
</evidence>
<evidence type="ECO:0000259" key="8">
    <source>
        <dbReference type="PROSITE" id="PS50850"/>
    </source>
</evidence>
<dbReference type="InterPro" id="IPR036259">
    <property type="entry name" value="MFS_trans_sf"/>
</dbReference>
<dbReference type="PANTHER" id="PTHR43124">
    <property type="entry name" value="PURINE EFFLUX PUMP PBUE"/>
    <property type="match status" value="1"/>
</dbReference>
<feature type="transmembrane region" description="Helical" evidence="7">
    <location>
        <begin position="437"/>
        <end position="456"/>
    </location>
</feature>
<dbReference type="Pfam" id="PF07690">
    <property type="entry name" value="MFS_1"/>
    <property type="match status" value="1"/>
</dbReference>
<dbReference type="CDD" id="cd17324">
    <property type="entry name" value="MFS_NepI_like"/>
    <property type="match status" value="1"/>
</dbReference>
<feature type="transmembrane region" description="Helical" evidence="7">
    <location>
        <begin position="381"/>
        <end position="401"/>
    </location>
</feature>
<keyword evidence="4 7" id="KW-1133">Transmembrane helix</keyword>
<accession>A0A4S8PA52</accession>
<sequence length="547" mass="56262">MPGRVRVFRAAKASGLGRQGRVDAAAEDCGSCGRRPQAGRRLDWVRATLRGPRHPATGDRGTGGGTPWTRAVDRYILGRATAPPRHRATAPSRHRATAPPRDRATAPPRHGATAPPRHRATAPPIPSERTPVPTLTAAAKTAPDARRRTLALLALALGAFGIGLTEFVVVGLLGPLGEDLRVSIPTAGLLVTGYAAAVAIGAPIMTAAGTRLPRKTMLVLLMSLFIAGNTLAAVATGYGVLMTGRIVAALCHGAFMGIGPVMAASLVAPERRSRAIALMMTGLTLATVIGVPFGTALGQQFGWRASFWAIAGIGAAALAAIIAYVPARSDDTGTDLRTELAVFRRPQVWTVLTITMLAWGAAYAAITFMEPILTDVAGFDAAAVPWLLVLFGVGLTAGNLLGGRLADRALTPALFGTMLAATAALAVFTVAAHHQAAAGVMVFVLGFAGFAMVPVLQTRVMDAAEGAPSLASSTNAAAFNVGIALSAWFGGIAIDAGHGLLAPVRIGIALGLAAIGVAAVAWLAGRRARPDRAHLDRAHLDRSRPAG</sequence>
<evidence type="ECO:0000313" key="9">
    <source>
        <dbReference type="EMBL" id="THV26445.1"/>
    </source>
</evidence>
<dbReference type="OrthoDB" id="9814237at2"/>
<comment type="subcellular location">
    <subcellularLocation>
        <location evidence="1">Cell membrane</location>
        <topology evidence="1">Multi-pass membrane protein</topology>
    </subcellularLocation>
</comment>
<comment type="caution">
    <text evidence="9">The sequence shown here is derived from an EMBL/GenBank/DDBJ whole genome shotgun (WGS) entry which is preliminary data.</text>
</comment>
<feature type="transmembrane region" description="Helical" evidence="7">
    <location>
        <begin position="506"/>
        <end position="525"/>
    </location>
</feature>
<gene>
    <name evidence="9" type="ORF">E9998_17955</name>
</gene>
<feature type="transmembrane region" description="Helical" evidence="7">
    <location>
        <begin position="186"/>
        <end position="206"/>
    </location>
</feature>
<feature type="transmembrane region" description="Helical" evidence="7">
    <location>
        <begin position="246"/>
        <end position="268"/>
    </location>
</feature>
<evidence type="ECO:0000256" key="5">
    <source>
        <dbReference type="ARBA" id="ARBA00023136"/>
    </source>
</evidence>
<feature type="compositionally biased region" description="Basic residues" evidence="6">
    <location>
        <begin position="84"/>
        <end position="96"/>
    </location>
</feature>
<keyword evidence="3 7" id="KW-0812">Transmembrane</keyword>
<feature type="transmembrane region" description="Helical" evidence="7">
    <location>
        <begin position="275"/>
        <end position="293"/>
    </location>
</feature>